<dbReference type="PROSITE" id="PS51257">
    <property type="entry name" value="PROKAR_LIPOPROTEIN"/>
    <property type="match status" value="1"/>
</dbReference>
<evidence type="ECO:0000256" key="2">
    <source>
        <dbReference type="ARBA" id="ARBA00023136"/>
    </source>
</evidence>
<sequence>MDKLIIKTIFLVLILTLMGCSSSEETELDKVPDKSAQALFTDAREALDNGLYKKAIQILSAIDSRFPYGPISHQVQLDLIYGYYKSGDSAQGIALAERFLRLNPNHANVDYVYYMRALINLSTEENLFQDLAGIDRSDRDPTAAREAFNDFKTILTDFPQSKYATDARKRMIAIKSRLAKYELSVARFYLKREAYASAANRGRFIVEHYSTSPEVEQALEIMIECYQAMGLSDLESNAKQVLAANYPNNQNADDSID</sequence>
<comment type="similarity">
    <text evidence="6">Belongs to the BamD family.</text>
</comment>
<evidence type="ECO:0000256" key="3">
    <source>
        <dbReference type="ARBA" id="ARBA00023139"/>
    </source>
</evidence>
<evidence type="ECO:0000256" key="1">
    <source>
        <dbReference type="ARBA" id="ARBA00022729"/>
    </source>
</evidence>
<dbReference type="CDD" id="cd15830">
    <property type="entry name" value="BamD"/>
    <property type="match status" value="1"/>
</dbReference>
<comment type="function">
    <text evidence="6">Part of the outer membrane protein assembly complex, which is involved in assembly and insertion of beta-barrel proteins into the outer membrane.</text>
</comment>
<dbReference type="Proteomes" id="UP001266357">
    <property type="component" value="Unassembled WGS sequence"/>
</dbReference>
<dbReference type="PANTHER" id="PTHR37423:SF1">
    <property type="entry name" value="OUTER MEMBRANE PROTEIN ASSEMBLY FACTOR BAMD"/>
    <property type="match status" value="1"/>
</dbReference>
<accession>A0ABU3A3K7</accession>
<keyword evidence="3 6" id="KW-0564">Palmitate</keyword>
<dbReference type="InterPro" id="IPR011990">
    <property type="entry name" value="TPR-like_helical_dom_sf"/>
</dbReference>
<dbReference type="SUPFAM" id="SSF48452">
    <property type="entry name" value="TPR-like"/>
    <property type="match status" value="1"/>
</dbReference>
<keyword evidence="5 6" id="KW-0449">Lipoprotein</keyword>
<comment type="subunit">
    <text evidence="6">Part of the Bam complex.</text>
</comment>
<proteinExistence type="inferred from homology"/>
<dbReference type="InterPro" id="IPR017689">
    <property type="entry name" value="BamD"/>
</dbReference>
<dbReference type="EMBL" id="JAVRIF010000007">
    <property type="protein sequence ID" value="MDT0604458.1"/>
    <property type="molecule type" value="Genomic_DNA"/>
</dbReference>
<evidence type="ECO:0000313" key="9">
    <source>
        <dbReference type="Proteomes" id="UP001266357"/>
    </source>
</evidence>
<comment type="subcellular location">
    <subcellularLocation>
        <location evidence="6">Cell outer membrane</location>
        <topology evidence="6">Lipid-anchor</topology>
    </subcellularLocation>
</comment>
<dbReference type="Pfam" id="PF13525">
    <property type="entry name" value="YfiO"/>
    <property type="match status" value="1"/>
</dbReference>
<evidence type="ECO:0000256" key="6">
    <source>
        <dbReference type="HAMAP-Rule" id="MF_00922"/>
    </source>
</evidence>
<dbReference type="PANTHER" id="PTHR37423">
    <property type="entry name" value="SOLUBLE LYTIC MUREIN TRANSGLYCOSYLASE-RELATED"/>
    <property type="match status" value="1"/>
</dbReference>
<organism evidence="8 9">
    <name type="scientific">Thalassotalea castellviae</name>
    <dbReference type="NCBI Taxonomy" id="3075612"/>
    <lineage>
        <taxon>Bacteria</taxon>
        <taxon>Pseudomonadati</taxon>
        <taxon>Pseudomonadota</taxon>
        <taxon>Gammaproteobacteria</taxon>
        <taxon>Alteromonadales</taxon>
        <taxon>Colwelliaceae</taxon>
        <taxon>Thalassotalea</taxon>
    </lineage>
</organism>
<dbReference type="InterPro" id="IPR039565">
    <property type="entry name" value="BamD-like"/>
</dbReference>
<feature type="domain" description="Outer membrane lipoprotein BamD-like" evidence="7">
    <location>
        <begin position="33"/>
        <end position="239"/>
    </location>
</feature>
<keyword evidence="2 6" id="KW-0472">Membrane</keyword>
<keyword evidence="4 6" id="KW-0998">Cell outer membrane</keyword>
<dbReference type="RefSeq" id="WP_311582591.1">
    <property type="nucleotide sequence ID" value="NZ_JAVRIF010000007.1"/>
</dbReference>
<dbReference type="NCBIfam" id="TIGR03302">
    <property type="entry name" value="OM_YfiO"/>
    <property type="match status" value="1"/>
</dbReference>
<name>A0ABU3A3K7_9GAMM</name>
<evidence type="ECO:0000256" key="5">
    <source>
        <dbReference type="ARBA" id="ARBA00023288"/>
    </source>
</evidence>
<protein>
    <recommendedName>
        <fullName evidence="6">Outer membrane protein assembly factor BamD</fullName>
    </recommendedName>
</protein>
<dbReference type="HAMAP" id="MF_00922">
    <property type="entry name" value="OM_assembly_BamD"/>
    <property type="match status" value="1"/>
</dbReference>
<keyword evidence="1 6" id="KW-0732">Signal</keyword>
<gene>
    <name evidence="6" type="primary">bamD</name>
    <name evidence="8" type="ORF">RM573_12690</name>
</gene>
<keyword evidence="9" id="KW-1185">Reference proteome</keyword>
<dbReference type="Gene3D" id="1.25.40.10">
    <property type="entry name" value="Tetratricopeptide repeat domain"/>
    <property type="match status" value="1"/>
</dbReference>
<evidence type="ECO:0000313" key="8">
    <source>
        <dbReference type="EMBL" id="MDT0604458.1"/>
    </source>
</evidence>
<evidence type="ECO:0000259" key="7">
    <source>
        <dbReference type="Pfam" id="PF13525"/>
    </source>
</evidence>
<comment type="caution">
    <text evidence="8">The sequence shown here is derived from an EMBL/GenBank/DDBJ whole genome shotgun (WGS) entry which is preliminary data.</text>
</comment>
<evidence type="ECO:0000256" key="4">
    <source>
        <dbReference type="ARBA" id="ARBA00023237"/>
    </source>
</evidence>
<reference evidence="8 9" key="1">
    <citation type="submission" date="2023-09" db="EMBL/GenBank/DDBJ databases">
        <authorList>
            <person name="Rey-Velasco X."/>
        </authorList>
    </citation>
    <scope>NUCLEOTIDE SEQUENCE [LARGE SCALE GENOMIC DNA]</scope>
    <source>
        <strain evidence="8 9">W431</strain>
    </source>
</reference>